<dbReference type="PROSITE" id="PS50885">
    <property type="entry name" value="HAMP"/>
    <property type="match status" value="1"/>
</dbReference>
<dbReference type="Pfam" id="PF00512">
    <property type="entry name" value="HisKA"/>
    <property type="match status" value="1"/>
</dbReference>
<dbReference type="Proteomes" id="UP000517916">
    <property type="component" value="Unassembled WGS sequence"/>
</dbReference>
<comment type="catalytic activity">
    <reaction evidence="1">
        <text>ATP + protein L-histidine = ADP + protein N-phospho-L-histidine.</text>
        <dbReference type="EC" id="2.7.13.3"/>
    </reaction>
</comment>
<dbReference type="EMBL" id="JACJID010000009">
    <property type="protein sequence ID" value="MBA8931383.1"/>
    <property type="molecule type" value="Genomic_DNA"/>
</dbReference>
<evidence type="ECO:0000313" key="14">
    <source>
        <dbReference type="EMBL" id="MBA8931383.1"/>
    </source>
</evidence>
<evidence type="ECO:0000259" key="13">
    <source>
        <dbReference type="PROSITE" id="PS50885"/>
    </source>
</evidence>
<accession>A0ABR6BWX1</accession>
<dbReference type="Gene3D" id="6.10.340.10">
    <property type="match status" value="1"/>
</dbReference>
<dbReference type="SMART" id="SM00304">
    <property type="entry name" value="HAMP"/>
    <property type="match status" value="1"/>
</dbReference>
<dbReference type="SMART" id="SM00387">
    <property type="entry name" value="HATPase_c"/>
    <property type="match status" value="1"/>
</dbReference>
<keyword evidence="15" id="KW-1185">Reference proteome</keyword>
<dbReference type="PANTHER" id="PTHR45436">
    <property type="entry name" value="SENSOR HISTIDINE KINASE YKOH"/>
    <property type="match status" value="1"/>
</dbReference>
<evidence type="ECO:0000256" key="2">
    <source>
        <dbReference type="ARBA" id="ARBA00004236"/>
    </source>
</evidence>
<evidence type="ECO:0000256" key="7">
    <source>
        <dbReference type="ARBA" id="ARBA00022777"/>
    </source>
</evidence>
<dbReference type="CDD" id="cd00075">
    <property type="entry name" value="HATPase"/>
    <property type="match status" value="1"/>
</dbReference>
<feature type="domain" description="HAMP" evidence="13">
    <location>
        <begin position="188"/>
        <end position="241"/>
    </location>
</feature>
<dbReference type="Pfam" id="PF02518">
    <property type="entry name" value="HATPase_c"/>
    <property type="match status" value="1"/>
</dbReference>
<dbReference type="InterPro" id="IPR005467">
    <property type="entry name" value="His_kinase_dom"/>
</dbReference>
<dbReference type="InterPro" id="IPR003594">
    <property type="entry name" value="HATPase_dom"/>
</dbReference>
<evidence type="ECO:0000256" key="9">
    <source>
        <dbReference type="ARBA" id="ARBA00023012"/>
    </source>
</evidence>
<comment type="caution">
    <text evidence="14">The sequence shown here is derived from an EMBL/GenBank/DDBJ whole genome shotgun (WGS) entry which is preliminary data.</text>
</comment>
<keyword evidence="7 14" id="KW-0418">Kinase</keyword>
<dbReference type="CDD" id="cd00082">
    <property type="entry name" value="HisKA"/>
    <property type="match status" value="1"/>
</dbReference>
<dbReference type="InterPro" id="IPR036097">
    <property type="entry name" value="HisK_dim/P_sf"/>
</dbReference>
<evidence type="ECO:0000259" key="12">
    <source>
        <dbReference type="PROSITE" id="PS50109"/>
    </source>
</evidence>
<keyword evidence="4" id="KW-0597">Phosphoprotein</keyword>
<feature type="transmembrane region" description="Helical" evidence="11">
    <location>
        <begin position="164"/>
        <end position="187"/>
    </location>
</feature>
<keyword evidence="10 11" id="KW-0472">Membrane</keyword>
<name>A0ABR6BWX1_9PSEU</name>
<dbReference type="Gene3D" id="3.30.565.10">
    <property type="entry name" value="Histidine kinase-like ATPase, C-terminal domain"/>
    <property type="match status" value="1"/>
</dbReference>
<dbReference type="SUPFAM" id="SSF47384">
    <property type="entry name" value="Homodimeric domain of signal transducing histidine kinase"/>
    <property type="match status" value="1"/>
</dbReference>
<dbReference type="InterPro" id="IPR050428">
    <property type="entry name" value="TCS_sensor_his_kinase"/>
</dbReference>
<evidence type="ECO:0000256" key="8">
    <source>
        <dbReference type="ARBA" id="ARBA00022989"/>
    </source>
</evidence>
<keyword evidence="5 14" id="KW-0808">Transferase</keyword>
<evidence type="ECO:0000256" key="11">
    <source>
        <dbReference type="SAM" id="Phobius"/>
    </source>
</evidence>
<dbReference type="SUPFAM" id="SSF55874">
    <property type="entry name" value="ATPase domain of HSP90 chaperone/DNA topoisomerase II/histidine kinase"/>
    <property type="match status" value="1"/>
</dbReference>
<dbReference type="InterPro" id="IPR003661">
    <property type="entry name" value="HisK_dim/P_dom"/>
</dbReference>
<dbReference type="EC" id="2.7.13.3" evidence="3"/>
<protein>
    <recommendedName>
        <fullName evidence="3">histidine kinase</fullName>
        <ecNumber evidence="3">2.7.13.3</ecNumber>
    </recommendedName>
</protein>
<sequence>MRAGTSLRGRLVCGVIVLAALGMAIVDTASLVALRVYFRSLADTSLTAAQGRIAHQVRGRPLSINSGQLQDLVPVGFVVVLLDDSGRAVTRTRSADPPELPATVDTGFAAEPITLSSTGPEYRAQQFALGEHIQFVPGTGPPVRVSAAILAESLGPTAEVLNQLLLFELAATGVALVGIALLSLGALRVGLRPLREMAATASGIAAGDLSQRMEVADVTTEIGQVATALNEAFDARSRSEERLRQFVADASHELRTPLTTIRGWAELHQHGLADEQLTARAMSRIQHEATRMQATVGELLLLAELDQGRRLAREPVDLGALAVDAVADARAVDQQRRVEAELHGEMTVLGDENRLREVVQNLVGNALNHTPSDTSVRVSVRGQDGAVELVVADEGPGMDPDTAARAFERFFRGDQSRSPGTAGSGLGLSIVESIVRAHGGTVGLCTGPGEGSVFTVRFSSAP</sequence>
<organism evidence="14 15">
    <name type="scientific">Kutzneria viridogrisea</name>
    <dbReference type="NCBI Taxonomy" id="47990"/>
    <lineage>
        <taxon>Bacteria</taxon>
        <taxon>Bacillati</taxon>
        <taxon>Actinomycetota</taxon>
        <taxon>Actinomycetes</taxon>
        <taxon>Pseudonocardiales</taxon>
        <taxon>Pseudonocardiaceae</taxon>
        <taxon>Kutzneria</taxon>
    </lineage>
</organism>
<evidence type="ECO:0000256" key="1">
    <source>
        <dbReference type="ARBA" id="ARBA00000085"/>
    </source>
</evidence>
<dbReference type="PRINTS" id="PR00344">
    <property type="entry name" value="BCTRLSENSOR"/>
</dbReference>
<gene>
    <name evidence="14" type="ORF">BC739_008635</name>
</gene>
<dbReference type="SMART" id="SM00388">
    <property type="entry name" value="HisKA"/>
    <property type="match status" value="1"/>
</dbReference>
<keyword evidence="8 11" id="KW-1133">Transmembrane helix</keyword>
<evidence type="ECO:0000256" key="10">
    <source>
        <dbReference type="ARBA" id="ARBA00023136"/>
    </source>
</evidence>
<evidence type="ECO:0000256" key="5">
    <source>
        <dbReference type="ARBA" id="ARBA00022679"/>
    </source>
</evidence>
<evidence type="ECO:0000256" key="6">
    <source>
        <dbReference type="ARBA" id="ARBA00022692"/>
    </source>
</evidence>
<dbReference type="PROSITE" id="PS50109">
    <property type="entry name" value="HIS_KIN"/>
    <property type="match status" value="1"/>
</dbReference>
<comment type="subcellular location">
    <subcellularLocation>
        <location evidence="2">Cell membrane</location>
    </subcellularLocation>
</comment>
<proteinExistence type="predicted"/>
<dbReference type="SUPFAM" id="SSF158472">
    <property type="entry name" value="HAMP domain-like"/>
    <property type="match status" value="1"/>
</dbReference>
<feature type="transmembrane region" description="Helical" evidence="11">
    <location>
        <begin position="12"/>
        <end position="38"/>
    </location>
</feature>
<dbReference type="InterPro" id="IPR004358">
    <property type="entry name" value="Sig_transdc_His_kin-like_C"/>
</dbReference>
<keyword evidence="9" id="KW-0902">Two-component regulatory system</keyword>
<keyword evidence="6 11" id="KW-0812">Transmembrane</keyword>
<reference evidence="14 15" key="1">
    <citation type="submission" date="2020-08" db="EMBL/GenBank/DDBJ databases">
        <title>Genomic Encyclopedia of Archaeal and Bacterial Type Strains, Phase II (KMG-II): from individual species to whole genera.</title>
        <authorList>
            <person name="Goeker M."/>
        </authorList>
    </citation>
    <scope>NUCLEOTIDE SEQUENCE [LARGE SCALE GENOMIC DNA]</scope>
    <source>
        <strain evidence="14 15">DSM 43850</strain>
    </source>
</reference>
<evidence type="ECO:0000256" key="4">
    <source>
        <dbReference type="ARBA" id="ARBA00022553"/>
    </source>
</evidence>
<dbReference type="InterPro" id="IPR003660">
    <property type="entry name" value="HAMP_dom"/>
</dbReference>
<dbReference type="RefSeq" id="WP_182840345.1">
    <property type="nucleotide sequence ID" value="NZ_BAAABQ010000009.1"/>
</dbReference>
<dbReference type="CDD" id="cd06225">
    <property type="entry name" value="HAMP"/>
    <property type="match status" value="1"/>
</dbReference>
<dbReference type="Pfam" id="PF00672">
    <property type="entry name" value="HAMP"/>
    <property type="match status" value="1"/>
</dbReference>
<dbReference type="InterPro" id="IPR036890">
    <property type="entry name" value="HATPase_C_sf"/>
</dbReference>
<dbReference type="GO" id="GO:0004673">
    <property type="term" value="F:protein histidine kinase activity"/>
    <property type="evidence" value="ECO:0007669"/>
    <property type="project" value="UniProtKB-EC"/>
</dbReference>
<evidence type="ECO:0000313" key="15">
    <source>
        <dbReference type="Proteomes" id="UP000517916"/>
    </source>
</evidence>
<evidence type="ECO:0000256" key="3">
    <source>
        <dbReference type="ARBA" id="ARBA00012438"/>
    </source>
</evidence>
<dbReference type="Gene3D" id="1.10.287.130">
    <property type="match status" value="1"/>
</dbReference>
<dbReference type="PANTHER" id="PTHR45436:SF5">
    <property type="entry name" value="SENSOR HISTIDINE KINASE TRCS"/>
    <property type="match status" value="1"/>
</dbReference>
<feature type="domain" description="Histidine kinase" evidence="12">
    <location>
        <begin position="249"/>
        <end position="462"/>
    </location>
</feature>